<comment type="subcellular location">
    <subcellularLocation>
        <location evidence="1">Cell outer membrane</location>
    </subcellularLocation>
</comment>
<evidence type="ECO:0000256" key="5">
    <source>
        <dbReference type="ARBA" id="ARBA00023237"/>
    </source>
</evidence>
<dbReference type="RefSeq" id="WP_380868353.1">
    <property type="nucleotide sequence ID" value="NZ_JBHUMA010000004.1"/>
</dbReference>
<keyword evidence="4" id="KW-0472">Membrane</keyword>
<feature type="domain" description="SusD-like N-terminal" evidence="7">
    <location>
        <begin position="25"/>
        <end position="247"/>
    </location>
</feature>
<evidence type="ECO:0000313" key="9">
    <source>
        <dbReference type="Proteomes" id="UP001597393"/>
    </source>
</evidence>
<evidence type="ECO:0000259" key="7">
    <source>
        <dbReference type="Pfam" id="PF14322"/>
    </source>
</evidence>
<proteinExistence type="inferred from homology"/>
<reference evidence="9" key="1">
    <citation type="journal article" date="2019" name="Int. J. Syst. Evol. Microbiol.">
        <title>The Global Catalogue of Microorganisms (GCM) 10K type strain sequencing project: providing services to taxonomists for standard genome sequencing and annotation.</title>
        <authorList>
            <consortium name="The Broad Institute Genomics Platform"/>
            <consortium name="The Broad Institute Genome Sequencing Center for Infectious Disease"/>
            <person name="Wu L."/>
            <person name="Ma J."/>
        </authorList>
    </citation>
    <scope>NUCLEOTIDE SEQUENCE [LARGE SCALE GENOMIC DNA]</scope>
    <source>
        <strain evidence="9">KCTC 42248</strain>
    </source>
</reference>
<keyword evidence="9" id="KW-1185">Reference proteome</keyword>
<dbReference type="InterPro" id="IPR011990">
    <property type="entry name" value="TPR-like_helical_dom_sf"/>
</dbReference>
<accession>A0ABW5NH73</accession>
<evidence type="ECO:0000256" key="4">
    <source>
        <dbReference type="ARBA" id="ARBA00023136"/>
    </source>
</evidence>
<evidence type="ECO:0000259" key="6">
    <source>
        <dbReference type="Pfam" id="PF07980"/>
    </source>
</evidence>
<comment type="caution">
    <text evidence="8">The sequence shown here is derived from an EMBL/GenBank/DDBJ whole genome shotgun (WGS) entry which is preliminary data.</text>
</comment>
<dbReference type="Pfam" id="PF07980">
    <property type="entry name" value="SusD_RagB"/>
    <property type="match status" value="1"/>
</dbReference>
<dbReference type="InterPro" id="IPR033985">
    <property type="entry name" value="SusD-like_N"/>
</dbReference>
<dbReference type="Proteomes" id="UP001597393">
    <property type="component" value="Unassembled WGS sequence"/>
</dbReference>
<comment type="similarity">
    <text evidence="2">Belongs to the SusD family.</text>
</comment>
<sequence length="568" mass="63768">MKLSKLYQLIWVLPGLIMIGSCGKDFLDTRLDTMPTDENIESSYTTIKQLANTPYAYMRNINEFTALDGNLSAPVSDEAVQTNTVGNVYLFNNGVWSPFNNPDDRYSYYYAGINAVNYFLEYLDKHDGDYRSLLAVNRDTITVDTRKAFLDDVALMGWSIAEAHVIRAYYYFELIKRYGRTPLVNKTFPANTSPQIAASSFDEVTAYIVKEINDYQNALQPNWKTSAFANQDGRFSKGAALALKARVLQYAASPLHNASNDQAKWIAAANAANEALEFARQTGNNQLDNNYRNYFLGSNTLTSAETIMAVRFDPDNALERANYPIGTAGGNSGITPTQNLVGAYEWKGAADPNNPYANRDPRLEMSIVTNGSNWNGRIIDQSAGQSDDARRQNASRTGYYLKKFVNDQVDLINNATNTHHWPIFRYAELVLTYAEAMNEAYGPDQSNGQTWTAREAVNLVRSRPSVEMPAVVAAGKEQMRSAIKGERQVELAFENYRYWDVVRWGDAATVQNQTITGVSVSKTAAGVFQYQTKEVQQRKFIAPKMNYYPFPQREIQISNGTLTQNPGW</sequence>
<evidence type="ECO:0000313" key="8">
    <source>
        <dbReference type="EMBL" id="MFD2598456.1"/>
    </source>
</evidence>
<keyword evidence="5" id="KW-0998">Cell outer membrane</keyword>
<dbReference type="Gene3D" id="1.25.40.390">
    <property type="match status" value="1"/>
</dbReference>
<evidence type="ECO:0000256" key="1">
    <source>
        <dbReference type="ARBA" id="ARBA00004442"/>
    </source>
</evidence>
<name>A0ABW5NH73_9SPHI</name>
<dbReference type="SUPFAM" id="SSF48452">
    <property type="entry name" value="TPR-like"/>
    <property type="match status" value="1"/>
</dbReference>
<keyword evidence="3" id="KW-0732">Signal</keyword>
<dbReference type="EMBL" id="JBHUMA010000004">
    <property type="protein sequence ID" value="MFD2598456.1"/>
    <property type="molecule type" value="Genomic_DNA"/>
</dbReference>
<evidence type="ECO:0000256" key="2">
    <source>
        <dbReference type="ARBA" id="ARBA00006275"/>
    </source>
</evidence>
<dbReference type="InterPro" id="IPR012944">
    <property type="entry name" value="SusD_RagB_dom"/>
</dbReference>
<dbReference type="PROSITE" id="PS51257">
    <property type="entry name" value="PROKAR_LIPOPROTEIN"/>
    <property type="match status" value="1"/>
</dbReference>
<organism evidence="8 9">
    <name type="scientific">Sphingobacterium corticis</name>
    <dbReference type="NCBI Taxonomy" id="1812823"/>
    <lineage>
        <taxon>Bacteria</taxon>
        <taxon>Pseudomonadati</taxon>
        <taxon>Bacteroidota</taxon>
        <taxon>Sphingobacteriia</taxon>
        <taxon>Sphingobacteriales</taxon>
        <taxon>Sphingobacteriaceae</taxon>
        <taxon>Sphingobacterium</taxon>
    </lineage>
</organism>
<protein>
    <submittedName>
        <fullName evidence="8">RagB/SusD family nutrient uptake outer membrane protein</fullName>
    </submittedName>
</protein>
<dbReference type="Pfam" id="PF14322">
    <property type="entry name" value="SusD-like_3"/>
    <property type="match status" value="1"/>
</dbReference>
<evidence type="ECO:0000256" key="3">
    <source>
        <dbReference type="ARBA" id="ARBA00022729"/>
    </source>
</evidence>
<feature type="domain" description="RagB/SusD" evidence="6">
    <location>
        <begin position="302"/>
        <end position="568"/>
    </location>
</feature>
<gene>
    <name evidence="8" type="ORF">ACFSQ3_05775</name>
</gene>